<dbReference type="CDD" id="cd04301">
    <property type="entry name" value="NAT_SF"/>
    <property type="match status" value="1"/>
</dbReference>
<evidence type="ECO:0000259" key="1">
    <source>
        <dbReference type="PROSITE" id="PS51186"/>
    </source>
</evidence>
<dbReference type="EMBL" id="JACIFU010000002">
    <property type="protein sequence ID" value="MBB4174004.1"/>
    <property type="molecule type" value="Genomic_DNA"/>
</dbReference>
<evidence type="ECO:0000313" key="2">
    <source>
        <dbReference type="EMBL" id="MBB4174004.1"/>
    </source>
</evidence>
<gene>
    <name evidence="2" type="ORF">GGR93_001777</name>
</gene>
<dbReference type="Proteomes" id="UP000565745">
    <property type="component" value="Unassembled WGS sequence"/>
</dbReference>
<dbReference type="PANTHER" id="PTHR43305">
    <property type="entry name" value="FAMILY N-ACETYLTRANSFERASE, PUTATIVE (AFU_ORTHOLOGUE AFUA_2G01380)-RELATED"/>
    <property type="match status" value="1"/>
</dbReference>
<dbReference type="InterPro" id="IPR016181">
    <property type="entry name" value="Acyl_CoA_acyltransferase"/>
</dbReference>
<protein>
    <submittedName>
        <fullName evidence="2">GNAT superfamily N-acetyltransferase</fullName>
    </submittedName>
</protein>
<evidence type="ECO:0000313" key="3">
    <source>
        <dbReference type="Proteomes" id="UP000565745"/>
    </source>
</evidence>
<sequence>MSQITLTEVRKPADLDAVRQLCWAYRDFLLTNTEIDREITETFYPVPKYSALMDDLPRLHARPQGTILLARDADGTPLGCGMTHALDAQISEIKRVFVADAARGRGVAAQLCEALIAQAKSDGFTRIVLDTSKSLHAAQRLYTRLGFAACGPYQPIPPEVLPELLFYERPL</sequence>
<dbReference type="PANTHER" id="PTHR43305:SF1">
    <property type="entry name" value="FAMILY N-ACETYLTRANSFERASE, PUTATIVE (AFU_ORTHOLOGUE AFUA_2G01380)-RELATED"/>
    <property type="match status" value="1"/>
</dbReference>
<name>A0A7W6M7S2_9RHOB</name>
<keyword evidence="2" id="KW-0808">Transferase</keyword>
<comment type="caution">
    <text evidence="2">The sequence shown here is derived from an EMBL/GenBank/DDBJ whole genome shotgun (WGS) entry which is preliminary data.</text>
</comment>
<reference evidence="2 3" key="1">
    <citation type="submission" date="2020-08" db="EMBL/GenBank/DDBJ databases">
        <title>Genomic Encyclopedia of Type Strains, Phase IV (KMG-IV): sequencing the most valuable type-strain genomes for metagenomic binning, comparative biology and taxonomic classification.</title>
        <authorList>
            <person name="Goeker M."/>
        </authorList>
    </citation>
    <scope>NUCLEOTIDE SEQUENCE [LARGE SCALE GENOMIC DNA]</scope>
    <source>
        <strain evidence="2 3">DSM 101015</strain>
    </source>
</reference>
<accession>A0A7W6M7S2</accession>
<dbReference type="PROSITE" id="PS51186">
    <property type="entry name" value="GNAT"/>
    <property type="match status" value="1"/>
</dbReference>
<dbReference type="GO" id="GO:0016747">
    <property type="term" value="F:acyltransferase activity, transferring groups other than amino-acyl groups"/>
    <property type="evidence" value="ECO:0007669"/>
    <property type="project" value="InterPro"/>
</dbReference>
<dbReference type="InterPro" id="IPR052777">
    <property type="entry name" value="Acetyltransferase_Enz"/>
</dbReference>
<organism evidence="2 3">
    <name type="scientific">Sulfitobacter noctilucicola</name>
    <dbReference type="NCBI Taxonomy" id="1342301"/>
    <lineage>
        <taxon>Bacteria</taxon>
        <taxon>Pseudomonadati</taxon>
        <taxon>Pseudomonadota</taxon>
        <taxon>Alphaproteobacteria</taxon>
        <taxon>Rhodobacterales</taxon>
        <taxon>Roseobacteraceae</taxon>
        <taxon>Sulfitobacter</taxon>
    </lineage>
</organism>
<proteinExistence type="predicted"/>
<feature type="domain" description="N-acetyltransferase" evidence="1">
    <location>
        <begin position="4"/>
        <end position="168"/>
    </location>
</feature>
<dbReference type="RefSeq" id="WP_025057180.1">
    <property type="nucleotide sequence ID" value="NZ_JACIFU010000002.1"/>
</dbReference>
<dbReference type="Pfam" id="PF00583">
    <property type="entry name" value="Acetyltransf_1"/>
    <property type="match status" value="1"/>
</dbReference>
<dbReference type="AlphaFoldDB" id="A0A7W6M7S2"/>
<dbReference type="Gene3D" id="3.40.630.30">
    <property type="match status" value="1"/>
</dbReference>
<dbReference type="SUPFAM" id="SSF55729">
    <property type="entry name" value="Acyl-CoA N-acyltransferases (Nat)"/>
    <property type="match status" value="1"/>
</dbReference>
<keyword evidence="3" id="KW-1185">Reference proteome</keyword>
<dbReference type="InterPro" id="IPR000182">
    <property type="entry name" value="GNAT_dom"/>
</dbReference>
<dbReference type="OrthoDB" id="2436196at2"/>